<protein>
    <submittedName>
        <fullName evidence="1">Uncharacterized protein</fullName>
    </submittedName>
</protein>
<evidence type="ECO:0000313" key="1">
    <source>
        <dbReference type="EMBL" id="RHX87553.1"/>
    </source>
</evidence>
<reference evidence="2" key="1">
    <citation type="submission" date="2018-05" db="EMBL/GenBank/DDBJ databases">
        <title>Leptospira yasudae sp. nov. and Leptospira stimsonii sp. nov., two pathogenic species of the genus Leptospira isolated from environmental sources.</title>
        <authorList>
            <person name="Casanovas-Massana A."/>
            <person name="Hamond C."/>
            <person name="Santos L.A."/>
            <person name="Hacker K.P."/>
            <person name="Balassiano I."/>
            <person name="Medeiros M.A."/>
            <person name="Reis M.G."/>
            <person name="Ko A.I."/>
            <person name="Wunder E.A."/>
        </authorList>
    </citation>
    <scope>NUCLEOTIDE SEQUENCE [LARGE SCALE GENOMIC DNA]</scope>
    <source>
        <strain evidence="2">AMB6-RJ</strain>
    </source>
</reference>
<gene>
    <name evidence="1" type="ORF">DLM78_00625</name>
</gene>
<proteinExistence type="predicted"/>
<organism evidence="1 2">
    <name type="scientific">Leptospira stimsonii</name>
    <dbReference type="NCBI Taxonomy" id="2202203"/>
    <lineage>
        <taxon>Bacteria</taxon>
        <taxon>Pseudomonadati</taxon>
        <taxon>Spirochaetota</taxon>
        <taxon>Spirochaetia</taxon>
        <taxon>Leptospirales</taxon>
        <taxon>Leptospiraceae</taxon>
        <taxon>Leptospira</taxon>
    </lineage>
</organism>
<dbReference type="AlphaFoldDB" id="A0A8B3CVN4"/>
<dbReference type="Proteomes" id="UP000266669">
    <property type="component" value="Unassembled WGS sequence"/>
</dbReference>
<comment type="caution">
    <text evidence="1">The sequence shown here is derived from an EMBL/GenBank/DDBJ whole genome shotgun (WGS) entry which is preliminary data.</text>
</comment>
<evidence type="ECO:0000313" key="2">
    <source>
        <dbReference type="Proteomes" id="UP000266669"/>
    </source>
</evidence>
<sequence>MFEVCDRTIIKRIGSNGKTNLDSDKKYFALFAPTRADFCIEKKKRMNSATLSYFRIFSFEVEI</sequence>
<dbReference type="EMBL" id="QHCS01000001">
    <property type="protein sequence ID" value="RHX87553.1"/>
    <property type="molecule type" value="Genomic_DNA"/>
</dbReference>
<name>A0A8B3CVN4_9LEPT</name>
<accession>A0A8B3CVN4</accession>